<dbReference type="Proteomes" id="UP001060215">
    <property type="component" value="Chromosome 3"/>
</dbReference>
<keyword evidence="2" id="KW-1185">Reference proteome</keyword>
<proteinExistence type="predicted"/>
<comment type="caution">
    <text evidence="1">The sequence shown here is derived from an EMBL/GenBank/DDBJ whole genome shotgun (WGS) entry which is preliminary data.</text>
</comment>
<name>A0ACC0IQ28_9ERIC</name>
<gene>
    <name evidence="1" type="ORF">LOK49_LG02G03097</name>
</gene>
<dbReference type="EMBL" id="CM045760">
    <property type="protein sequence ID" value="KAI8026216.1"/>
    <property type="molecule type" value="Genomic_DNA"/>
</dbReference>
<evidence type="ECO:0000313" key="1">
    <source>
        <dbReference type="EMBL" id="KAI8026216.1"/>
    </source>
</evidence>
<reference evidence="1 2" key="1">
    <citation type="journal article" date="2022" name="Plant J.">
        <title>Chromosome-level genome of Camellia lanceoleosa provides a valuable resource for understanding genome evolution and self-incompatibility.</title>
        <authorList>
            <person name="Gong W."/>
            <person name="Xiao S."/>
            <person name="Wang L."/>
            <person name="Liao Z."/>
            <person name="Chang Y."/>
            <person name="Mo W."/>
            <person name="Hu G."/>
            <person name="Li W."/>
            <person name="Zhao G."/>
            <person name="Zhu H."/>
            <person name="Hu X."/>
            <person name="Ji K."/>
            <person name="Xiang X."/>
            <person name="Song Q."/>
            <person name="Yuan D."/>
            <person name="Jin S."/>
            <person name="Zhang L."/>
        </authorList>
    </citation>
    <scope>NUCLEOTIDE SEQUENCE [LARGE SCALE GENOMIC DNA]</scope>
    <source>
        <strain evidence="1">SQ_2022a</strain>
    </source>
</reference>
<organism evidence="1 2">
    <name type="scientific">Camellia lanceoleosa</name>
    <dbReference type="NCBI Taxonomy" id="1840588"/>
    <lineage>
        <taxon>Eukaryota</taxon>
        <taxon>Viridiplantae</taxon>
        <taxon>Streptophyta</taxon>
        <taxon>Embryophyta</taxon>
        <taxon>Tracheophyta</taxon>
        <taxon>Spermatophyta</taxon>
        <taxon>Magnoliopsida</taxon>
        <taxon>eudicotyledons</taxon>
        <taxon>Gunneridae</taxon>
        <taxon>Pentapetalae</taxon>
        <taxon>asterids</taxon>
        <taxon>Ericales</taxon>
        <taxon>Theaceae</taxon>
        <taxon>Camellia</taxon>
    </lineage>
</organism>
<protein>
    <submittedName>
        <fullName evidence="1">Protein PELPK2</fullName>
    </submittedName>
</protein>
<sequence>MAYNQFPSFVLPLLLISLASMVGNTILAEARHLVETNLPELPKPELSSLPKLPTLPEPQQPSIPKLEVSKLPELPILADLINLLKSILPTIPAIKDLPIPTLKSSQTTTTP</sequence>
<evidence type="ECO:0000313" key="2">
    <source>
        <dbReference type="Proteomes" id="UP001060215"/>
    </source>
</evidence>
<accession>A0ACC0IQ28</accession>